<dbReference type="InterPro" id="IPR050309">
    <property type="entry name" value="Type-B_Carboxylest/Lipase"/>
</dbReference>
<feature type="domain" description="Carboxylesterase type B" evidence="1">
    <location>
        <begin position="28"/>
        <end position="549"/>
    </location>
</feature>
<evidence type="ECO:0000259" key="1">
    <source>
        <dbReference type="Pfam" id="PF00135"/>
    </source>
</evidence>
<reference evidence="3" key="1">
    <citation type="submission" date="2022-11" db="UniProtKB">
        <authorList>
            <consortium name="WormBaseParasite"/>
        </authorList>
    </citation>
    <scope>IDENTIFICATION</scope>
</reference>
<dbReference type="PROSITE" id="PS00941">
    <property type="entry name" value="CARBOXYLESTERASE_B_2"/>
    <property type="match status" value="1"/>
</dbReference>
<proteinExistence type="predicted"/>
<dbReference type="InterPro" id="IPR002018">
    <property type="entry name" value="CarbesteraseB"/>
</dbReference>
<dbReference type="InterPro" id="IPR019819">
    <property type="entry name" value="Carboxylesterase_B_CS"/>
</dbReference>
<dbReference type="Proteomes" id="UP000887578">
    <property type="component" value="Unplaced"/>
</dbReference>
<dbReference type="AlphaFoldDB" id="A0A914PQZ5"/>
<accession>A0A914PQZ5</accession>
<name>A0A914PQZ5_9BILA</name>
<dbReference type="Pfam" id="PF00135">
    <property type="entry name" value="COesterase"/>
    <property type="match status" value="1"/>
</dbReference>
<dbReference type="PANTHER" id="PTHR11559">
    <property type="entry name" value="CARBOXYLESTERASE"/>
    <property type="match status" value="1"/>
</dbReference>
<protein>
    <submittedName>
        <fullName evidence="3">Carboxylesterase type B domain-containing protein</fullName>
    </submittedName>
</protein>
<dbReference type="SUPFAM" id="SSF53474">
    <property type="entry name" value="alpha/beta-Hydrolases"/>
    <property type="match status" value="1"/>
</dbReference>
<sequence length="578" mass="66529">MPLNSLAAHFNRNKAECMTSFDENHESLMETPYGNLEGINYTVGTLLEPFHAKVALGIAYSYNTIGEFRFRPPIVVPPFSMATTKRFGRHCFPNRNYPGLKDFNEDCLFLNIFMPFDDTIPMPKNGYPVLFFIHGGMFNYGASEDLDITAIVKNYVQRGIAVVTPNYRLGPFGFFQARARNFAYNVGLWDLEQAFKFMILSSEYLQLDRTKITLAGVDGGAVLAELLSLRNEIRANISGLILIGGSALTPWAMSPGVYDLSMKLAKNLGINTADPLDIGHDLKMRPASAIFEKLEATKELSKDGRDFIEYTPDFDREFFYYSSLKKTFYEAREIDIYIITTRNEGSIRTSPWKQNYYSVFNERTGLRFEEQAKYTCTDFEAFVRKHFNETAQSDAILAEYNCTNATVSPFEIYNTFNGDFWFNIPTAFSAMMYAELDSNVYVTIVNTSDVGYEKFTGSKEMPSIILNEAYLFSDSNPYNLIKTKAEDELYKNTQNLLLDSIENFVKKNTSKFHKVNPYSYQKQNFDYVEIVNGEQKIETKKVFNEKLPFWRNFFRKFGFNLLNPRIDDGKDLFYFEDL</sequence>
<keyword evidence="2" id="KW-1185">Reference proteome</keyword>
<evidence type="ECO:0000313" key="3">
    <source>
        <dbReference type="WBParaSite" id="PDA_v2.g18530.t1"/>
    </source>
</evidence>
<dbReference type="Gene3D" id="3.40.50.1820">
    <property type="entry name" value="alpha/beta hydrolase"/>
    <property type="match status" value="1"/>
</dbReference>
<organism evidence="2 3">
    <name type="scientific">Panagrolaimus davidi</name>
    <dbReference type="NCBI Taxonomy" id="227884"/>
    <lineage>
        <taxon>Eukaryota</taxon>
        <taxon>Metazoa</taxon>
        <taxon>Ecdysozoa</taxon>
        <taxon>Nematoda</taxon>
        <taxon>Chromadorea</taxon>
        <taxon>Rhabditida</taxon>
        <taxon>Tylenchina</taxon>
        <taxon>Panagrolaimomorpha</taxon>
        <taxon>Panagrolaimoidea</taxon>
        <taxon>Panagrolaimidae</taxon>
        <taxon>Panagrolaimus</taxon>
    </lineage>
</organism>
<evidence type="ECO:0000313" key="2">
    <source>
        <dbReference type="Proteomes" id="UP000887578"/>
    </source>
</evidence>
<dbReference type="InterPro" id="IPR029058">
    <property type="entry name" value="AB_hydrolase_fold"/>
</dbReference>
<dbReference type="WBParaSite" id="PDA_v2.g18530.t1">
    <property type="protein sequence ID" value="PDA_v2.g18530.t1"/>
    <property type="gene ID" value="PDA_v2.g18530"/>
</dbReference>